<dbReference type="PANTHER" id="PTHR10997:SF7">
    <property type="entry name" value="IMPORTIN-11"/>
    <property type="match status" value="1"/>
</dbReference>
<dbReference type="AlphaFoldDB" id="A0AAX4P8Q8"/>
<dbReference type="InterPro" id="IPR016024">
    <property type="entry name" value="ARM-type_fold"/>
</dbReference>
<sequence>MFAGLKGALQAALSTSDEARKQSQQMLQALEPQPGYLSSLLQIALETDSSGGARELAGITLKHGCSKFWKDLSGEEKAHLKSELLDKIEAVSTDGVAVHLSLCIGRIARTDFPGQWQELFPRLMQKLGQTSNNSLCDVATKRILYVLHCLIKELASKRLPVARKGFQELSQQLIPAVWGLFCRSSEQVAASLGPGGAPARPDALLLAQVWLLCTKCMKRLLVSGFPPDAKSFEVHSQFKEIVPQTLEVLKVVHQRYVGASAASAPPAVLRGMLKILKLLRDLVDSHPWSFSVVEISVPTLEYLYFNVCSSPDQGVTSLFVEDVCMLSMQVLQSIMRSPAYRSPLDREADPSRRQLVEGAQQLLSNFFSAERLDQMTCTVVGVHMTLKAYDLEKWQAEPEEFHHENDLGNFNETLRSESEKLLCKFLETFKGQTISTLMKLLNQVQGVPQGGADLQQLLLKESMYNAMCLAAYDLHDSVNFKMFFESQLGNDFSFQREENKIIVRRAAYLLAAWVADVPEEMRPQVYNLLMNQLLPCEDMVIKLAACAVMRVFIDDWNFYEEQFHPFLHSALRNLLLVIQQAYDFDSQVQAFNVLCLILERMGTRVKPFANDIVAMIPDVWQKAQDQSLLKIQILNAMHRMMQCLGASSVATYNIVIPLLQYSVNPDGLESVSIFEDALLLLRSVLQFAAELSPQLAGMLLFVTTHMQRSTEYLPISAKILEAYMLVGGLPILQMHGATVFNTLLEVTNSVNSRGLTMVTPVLDIILQIFPPTDLALLEGIFFTLLNRLGDESETDEALIHIACILSRLAVTNLAYFLEMLVKYGKERCGNEDVLFDRLVYVWTEKAYASSSSLKRKILCVGLILTLDTKHPSIISRMDCIGDFLLEVANEFKLPNSLDNINVAEEWHEGEDVDDYACIHSQGEEDPEAVRRSRLWSADPVNKAQVVGMIQERVASGAFPLNNDEFKERFKLLSS</sequence>
<dbReference type="GO" id="GO:0006606">
    <property type="term" value="P:protein import into nucleus"/>
    <property type="evidence" value="ECO:0007669"/>
    <property type="project" value="TreeGrafter"/>
</dbReference>
<dbReference type="SUPFAM" id="SSF48371">
    <property type="entry name" value="ARM repeat"/>
    <property type="match status" value="1"/>
</dbReference>
<dbReference type="GO" id="GO:0005635">
    <property type="term" value="C:nuclear envelope"/>
    <property type="evidence" value="ECO:0007669"/>
    <property type="project" value="TreeGrafter"/>
</dbReference>
<keyword evidence="4" id="KW-0539">Nucleus</keyword>
<dbReference type="SMART" id="SM00913">
    <property type="entry name" value="IBN_N"/>
    <property type="match status" value="1"/>
</dbReference>
<evidence type="ECO:0000256" key="2">
    <source>
        <dbReference type="ARBA" id="ARBA00007991"/>
    </source>
</evidence>
<dbReference type="Pfam" id="PF03810">
    <property type="entry name" value="IBN_N"/>
    <property type="match status" value="1"/>
</dbReference>
<dbReference type="PROSITE" id="PS50166">
    <property type="entry name" value="IMPORTIN_B_NT"/>
    <property type="match status" value="1"/>
</dbReference>
<dbReference type="PANTHER" id="PTHR10997">
    <property type="entry name" value="IMPORTIN-7, 8, 11"/>
    <property type="match status" value="1"/>
</dbReference>
<evidence type="ECO:0000313" key="6">
    <source>
        <dbReference type="EMBL" id="WZN62752.1"/>
    </source>
</evidence>
<evidence type="ECO:0000313" key="7">
    <source>
        <dbReference type="Proteomes" id="UP001472866"/>
    </source>
</evidence>
<dbReference type="EMBL" id="CP151506">
    <property type="protein sequence ID" value="WZN62752.1"/>
    <property type="molecule type" value="Genomic_DNA"/>
</dbReference>
<name>A0AAX4P8Q8_9CHLO</name>
<gene>
    <name evidence="6" type="ORF">HKI87_06g42940</name>
</gene>
<comment type="subcellular location">
    <subcellularLocation>
        <location evidence="1">Nucleus</location>
    </subcellularLocation>
</comment>
<feature type="domain" description="Importin N-terminal" evidence="5">
    <location>
        <begin position="23"/>
        <end position="90"/>
    </location>
</feature>
<evidence type="ECO:0000259" key="5">
    <source>
        <dbReference type="PROSITE" id="PS50166"/>
    </source>
</evidence>
<evidence type="ECO:0000256" key="3">
    <source>
        <dbReference type="ARBA" id="ARBA00022448"/>
    </source>
</evidence>
<accession>A0AAX4P8Q8</accession>
<reference evidence="6 7" key="1">
    <citation type="submission" date="2024-03" db="EMBL/GenBank/DDBJ databases">
        <title>Complete genome sequence of the green alga Chloropicon roscoffensis RCC1871.</title>
        <authorList>
            <person name="Lemieux C."/>
            <person name="Pombert J.-F."/>
            <person name="Otis C."/>
            <person name="Turmel M."/>
        </authorList>
    </citation>
    <scope>NUCLEOTIDE SEQUENCE [LARGE SCALE GENOMIC DNA]</scope>
    <source>
        <strain evidence="6 7">RCC1871</strain>
    </source>
</reference>
<comment type="similarity">
    <text evidence="2">Belongs to the importin beta family.</text>
</comment>
<dbReference type="InterPro" id="IPR011989">
    <property type="entry name" value="ARM-like"/>
</dbReference>
<evidence type="ECO:0000256" key="4">
    <source>
        <dbReference type="ARBA" id="ARBA00023242"/>
    </source>
</evidence>
<protein>
    <submittedName>
        <fullName evidence="6">Importin</fullName>
    </submittedName>
</protein>
<dbReference type="InterPro" id="IPR058669">
    <property type="entry name" value="TPR_IPO7/11-like"/>
</dbReference>
<keyword evidence="7" id="KW-1185">Reference proteome</keyword>
<keyword evidence="3" id="KW-0813">Transport</keyword>
<organism evidence="6 7">
    <name type="scientific">Chloropicon roscoffensis</name>
    <dbReference type="NCBI Taxonomy" id="1461544"/>
    <lineage>
        <taxon>Eukaryota</taxon>
        <taxon>Viridiplantae</taxon>
        <taxon>Chlorophyta</taxon>
        <taxon>Chloropicophyceae</taxon>
        <taxon>Chloropicales</taxon>
        <taxon>Chloropicaceae</taxon>
        <taxon>Chloropicon</taxon>
    </lineage>
</organism>
<dbReference type="Proteomes" id="UP001472866">
    <property type="component" value="Chromosome 06"/>
</dbReference>
<dbReference type="Pfam" id="PF25758">
    <property type="entry name" value="TPR_IPO11"/>
    <property type="match status" value="1"/>
</dbReference>
<dbReference type="GO" id="GO:0031267">
    <property type="term" value="F:small GTPase binding"/>
    <property type="evidence" value="ECO:0007669"/>
    <property type="project" value="InterPro"/>
</dbReference>
<dbReference type="Gene3D" id="1.25.10.10">
    <property type="entry name" value="Leucine-rich Repeat Variant"/>
    <property type="match status" value="1"/>
</dbReference>
<dbReference type="GO" id="GO:0005829">
    <property type="term" value="C:cytosol"/>
    <property type="evidence" value="ECO:0007669"/>
    <property type="project" value="TreeGrafter"/>
</dbReference>
<proteinExistence type="inferred from homology"/>
<dbReference type="InterPro" id="IPR001494">
    <property type="entry name" value="Importin-beta_N"/>
</dbReference>
<evidence type="ECO:0000256" key="1">
    <source>
        <dbReference type="ARBA" id="ARBA00004123"/>
    </source>
</evidence>